<dbReference type="RefSeq" id="WP_088253409.1">
    <property type="nucleotide sequence ID" value="NZ_NIDE01000002.1"/>
</dbReference>
<evidence type="ECO:0008006" key="4">
    <source>
        <dbReference type="Google" id="ProtNLM"/>
    </source>
</evidence>
<keyword evidence="3" id="KW-1185">Reference proteome</keyword>
<dbReference type="Proteomes" id="UP000214646">
    <property type="component" value="Unassembled WGS sequence"/>
</dbReference>
<name>A0A225E1R2_9BACT</name>
<evidence type="ECO:0000313" key="3">
    <source>
        <dbReference type="Proteomes" id="UP000214646"/>
    </source>
</evidence>
<evidence type="ECO:0000313" key="2">
    <source>
        <dbReference type="EMBL" id="OWK45724.1"/>
    </source>
</evidence>
<dbReference type="EMBL" id="NIDE01000002">
    <property type="protein sequence ID" value="OWK45724.1"/>
    <property type="molecule type" value="Genomic_DNA"/>
</dbReference>
<organism evidence="2 3">
    <name type="scientific">Fimbriiglobus ruber</name>
    <dbReference type="NCBI Taxonomy" id="1908690"/>
    <lineage>
        <taxon>Bacteria</taxon>
        <taxon>Pseudomonadati</taxon>
        <taxon>Planctomycetota</taxon>
        <taxon>Planctomycetia</taxon>
        <taxon>Gemmatales</taxon>
        <taxon>Gemmataceae</taxon>
        <taxon>Fimbriiglobus</taxon>
    </lineage>
</organism>
<evidence type="ECO:0000256" key="1">
    <source>
        <dbReference type="SAM" id="Phobius"/>
    </source>
</evidence>
<proteinExistence type="predicted"/>
<protein>
    <recommendedName>
        <fullName evidence="4">PH domain-containing protein</fullName>
    </recommendedName>
</protein>
<gene>
    <name evidence="2" type="ORF">FRUB_02055</name>
</gene>
<sequence length="168" mass="19130">MEEPSELVLRPGLSRFGWLFGSAAALAALGDVMLYRGTGLPWLYLGLAALLTGFGCWVLTAPRMWLRLSPTGFEYGTVLRRYSFRWDDVAWFGVSEFASHRWVVFVFAREYPGDERVRRINQRFGGFDRILPDTYGYRPVALAELLESWRFRHTRQSEPGTTAPDGGA</sequence>
<feature type="transmembrane region" description="Helical" evidence="1">
    <location>
        <begin position="41"/>
        <end position="60"/>
    </location>
</feature>
<keyword evidence="1" id="KW-0472">Membrane</keyword>
<accession>A0A225E1R2</accession>
<dbReference type="AlphaFoldDB" id="A0A225E1R2"/>
<keyword evidence="1" id="KW-0812">Transmembrane</keyword>
<dbReference type="OrthoDB" id="5974211at2"/>
<reference evidence="3" key="1">
    <citation type="submission" date="2017-06" db="EMBL/GenBank/DDBJ databases">
        <title>Genome analysis of Fimbriiglobus ruber SP5, the first member of the order Planctomycetales with confirmed chitinolytic capability.</title>
        <authorList>
            <person name="Ravin N.V."/>
            <person name="Rakitin A.L."/>
            <person name="Ivanova A.A."/>
            <person name="Beletsky A.V."/>
            <person name="Kulichevskaya I.S."/>
            <person name="Mardanov A.V."/>
            <person name="Dedysh S.N."/>
        </authorList>
    </citation>
    <scope>NUCLEOTIDE SEQUENCE [LARGE SCALE GENOMIC DNA]</scope>
    <source>
        <strain evidence="3">SP5</strain>
    </source>
</reference>
<keyword evidence="1" id="KW-1133">Transmembrane helix</keyword>
<feature type="transmembrane region" description="Helical" evidence="1">
    <location>
        <begin position="16"/>
        <end position="35"/>
    </location>
</feature>
<comment type="caution">
    <text evidence="2">The sequence shown here is derived from an EMBL/GenBank/DDBJ whole genome shotgun (WGS) entry which is preliminary data.</text>
</comment>